<accession>A0A0L6TY41</accession>
<dbReference type="InterPro" id="IPR005543">
    <property type="entry name" value="PASTA_dom"/>
</dbReference>
<dbReference type="PANTHER" id="PTHR43289">
    <property type="entry name" value="MITOGEN-ACTIVATED PROTEIN KINASE KINASE KINASE 20-RELATED"/>
    <property type="match status" value="1"/>
</dbReference>
<dbReference type="Gene3D" id="3.30.10.20">
    <property type="match status" value="3"/>
</dbReference>
<dbReference type="PANTHER" id="PTHR43289:SF34">
    <property type="entry name" value="SERINE_THREONINE-PROTEIN KINASE YBDM-RELATED"/>
    <property type="match status" value="1"/>
</dbReference>
<protein>
    <recommendedName>
        <fullName evidence="1">non-specific serine/threonine protein kinase</fullName>
        <ecNumber evidence="1">2.7.11.1</ecNumber>
    </recommendedName>
</protein>
<evidence type="ECO:0000256" key="6">
    <source>
        <dbReference type="ARBA" id="ARBA00022840"/>
    </source>
</evidence>
<dbReference type="SUPFAM" id="SSF56112">
    <property type="entry name" value="Protein kinase-like (PK-like)"/>
    <property type="match status" value="1"/>
</dbReference>
<evidence type="ECO:0000256" key="4">
    <source>
        <dbReference type="ARBA" id="ARBA00022741"/>
    </source>
</evidence>
<keyword evidence="5 13" id="KW-0418">Kinase</keyword>
<comment type="caution">
    <text evidence="13">The sequence shown here is derived from an EMBL/GenBank/DDBJ whole genome shotgun (WGS) entry which is preliminary data.</text>
</comment>
<dbReference type="STRING" id="52689.AKG39_12700"/>
<dbReference type="CDD" id="cd14014">
    <property type="entry name" value="STKc_PknB_like"/>
    <property type="match status" value="1"/>
</dbReference>
<dbReference type="Gene3D" id="3.30.200.20">
    <property type="entry name" value="Phosphorylase Kinase, domain 1"/>
    <property type="match status" value="1"/>
</dbReference>
<keyword evidence="14" id="KW-1185">Reference proteome</keyword>
<feature type="domain" description="PASTA" evidence="12">
    <location>
        <begin position="428"/>
        <end position="495"/>
    </location>
</feature>
<feature type="domain" description="PASTA" evidence="12">
    <location>
        <begin position="361"/>
        <end position="427"/>
    </location>
</feature>
<dbReference type="InterPro" id="IPR011009">
    <property type="entry name" value="Kinase-like_dom_sf"/>
</dbReference>
<feature type="transmembrane region" description="Helical" evidence="10">
    <location>
        <begin position="337"/>
        <end position="359"/>
    </location>
</feature>
<keyword evidence="3" id="KW-0808">Transferase</keyword>
<keyword evidence="4 9" id="KW-0547">Nucleotide-binding</keyword>
<feature type="binding site" evidence="9">
    <location>
        <position position="39"/>
    </location>
    <ligand>
        <name>ATP</name>
        <dbReference type="ChEBI" id="CHEBI:30616"/>
    </ligand>
</feature>
<evidence type="ECO:0000256" key="9">
    <source>
        <dbReference type="PROSITE-ProRule" id="PRU10141"/>
    </source>
</evidence>
<evidence type="ECO:0000259" key="11">
    <source>
        <dbReference type="PROSITE" id="PS50011"/>
    </source>
</evidence>
<evidence type="ECO:0000256" key="3">
    <source>
        <dbReference type="ARBA" id="ARBA00022679"/>
    </source>
</evidence>
<organism evidence="13 14">
    <name type="scientific">Acetobacterium bakii</name>
    <dbReference type="NCBI Taxonomy" id="52689"/>
    <lineage>
        <taxon>Bacteria</taxon>
        <taxon>Bacillati</taxon>
        <taxon>Bacillota</taxon>
        <taxon>Clostridia</taxon>
        <taxon>Eubacteriales</taxon>
        <taxon>Eubacteriaceae</taxon>
        <taxon>Acetobacterium</taxon>
    </lineage>
</organism>
<dbReference type="EC" id="2.7.11.1" evidence="1"/>
<evidence type="ECO:0000256" key="7">
    <source>
        <dbReference type="ARBA" id="ARBA00047899"/>
    </source>
</evidence>
<dbReference type="PROSITE" id="PS51178">
    <property type="entry name" value="PASTA"/>
    <property type="match status" value="3"/>
</dbReference>
<dbReference type="PROSITE" id="PS00107">
    <property type="entry name" value="PROTEIN_KINASE_ATP"/>
    <property type="match status" value="1"/>
</dbReference>
<feature type="domain" description="PASTA" evidence="12">
    <location>
        <begin position="496"/>
        <end position="563"/>
    </location>
</feature>
<keyword evidence="10" id="KW-1133">Transmembrane helix</keyword>
<dbReference type="SUPFAM" id="SSF54184">
    <property type="entry name" value="Penicillin-binding protein 2x (pbp-2x), c-terminal domain"/>
    <property type="match status" value="1"/>
</dbReference>
<keyword evidence="6 9" id="KW-0067">ATP-binding</keyword>
<evidence type="ECO:0000256" key="1">
    <source>
        <dbReference type="ARBA" id="ARBA00012513"/>
    </source>
</evidence>
<name>A0A0L6TY41_9FIRM</name>
<dbReference type="InterPro" id="IPR000719">
    <property type="entry name" value="Prot_kinase_dom"/>
</dbReference>
<evidence type="ECO:0000256" key="8">
    <source>
        <dbReference type="ARBA" id="ARBA00048679"/>
    </source>
</evidence>
<keyword evidence="10" id="KW-0472">Membrane</keyword>
<reference evidence="14" key="1">
    <citation type="submission" date="2015-07" db="EMBL/GenBank/DDBJ databases">
        <title>Draft genome sequence of Acetobacterium bakii DSM 8293, a potential psychrophilic chemical producer through syngas fermentation.</title>
        <authorList>
            <person name="Song Y."/>
            <person name="Hwang S."/>
            <person name="Cho B.-K."/>
        </authorList>
    </citation>
    <scope>NUCLEOTIDE SEQUENCE [LARGE SCALE GENOMIC DNA]</scope>
    <source>
        <strain evidence="14">DSM 8239</strain>
    </source>
</reference>
<dbReference type="SMART" id="SM00740">
    <property type="entry name" value="PASTA"/>
    <property type="match status" value="3"/>
</dbReference>
<evidence type="ECO:0000256" key="5">
    <source>
        <dbReference type="ARBA" id="ARBA00022777"/>
    </source>
</evidence>
<dbReference type="PROSITE" id="PS00108">
    <property type="entry name" value="PROTEIN_KINASE_ST"/>
    <property type="match status" value="1"/>
</dbReference>
<dbReference type="PROSITE" id="PS50011">
    <property type="entry name" value="PROTEIN_KINASE_DOM"/>
    <property type="match status" value="1"/>
</dbReference>
<dbReference type="GO" id="GO:0004674">
    <property type="term" value="F:protein serine/threonine kinase activity"/>
    <property type="evidence" value="ECO:0007669"/>
    <property type="project" value="UniProtKB-KW"/>
</dbReference>
<evidence type="ECO:0000259" key="12">
    <source>
        <dbReference type="PROSITE" id="PS51178"/>
    </source>
</evidence>
<dbReference type="Pfam" id="PF03793">
    <property type="entry name" value="PASTA"/>
    <property type="match status" value="3"/>
</dbReference>
<dbReference type="SMART" id="SM00220">
    <property type="entry name" value="S_TKc"/>
    <property type="match status" value="1"/>
</dbReference>
<dbReference type="RefSeq" id="WP_050740775.1">
    <property type="nucleotide sequence ID" value="NZ_LGYO01000033.1"/>
</dbReference>
<feature type="domain" description="Protein kinase" evidence="11">
    <location>
        <begin position="10"/>
        <end position="270"/>
    </location>
</feature>
<dbReference type="InterPro" id="IPR017441">
    <property type="entry name" value="Protein_kinase_ATP_BS"/>
</dbReference>
<dbReference type="PATRIC" id="fig|52689.4.peg.1904"/>
<dbReference type="FunFam" id="3.30.200.20:FF:000035">
    <property type="entry name" value="Serine/threonine protein kinase Stk1"/>
    <property type="match status" value="1"/>
</dbReference>
<comment type="catalytic activity">
    <reaction evidence="8">
        <text>L-seryl-[protein] + ATP = O-phospho-L-seryl-[protein] + ADP + H(+)</text>
        <dbReference type="Rhea" id="RHEA:17989"/>
        <dbReference type="Rhea" id="RHEA-COMP:9863"/>
        <dbReference type="Rhea" id="RHEA-COMP:11604"/>
        <dbReference type="ChEBI" id="CHEBI:15378"/>
        <dbReference type="ChEBI" id="CHEBI:29999"/>
        <dbReference type="ChEBI" id="CHEBI:30616"/>
        <dbReference type="ChEBI" id="CHEBI:83421"/>
        <dbReference type="ChEBI" id="CHEBI:456216"/>
        <dbReference type="EC" id="2.7.11.1"/>
    </reaction>
</comment>
<dbReference type="InterPro" id="IPR008271">
    <property type="entry name" value="Ser/Thr_kinase_AS"/>
</dbReference>
<gene>
    <name evidence="13" type="ORF">AKG39_12700</name>
</gene>
<dbReference type="GO" id="GO:0005524">
    <property type="term" value="F:ATP binding"/>
    <property type="evidence" value="ECO:0007669"/>
    <property type="project" value="UniProtKB-UniRule"/>
</dbReference>
<dbReference type="OrthoDB" id="9788659at2"/>
<dbReference type="AlphaFoldDB" id="A0A0L6TY41"/>
<dbReference type="NCBIfam" id="NF033483">
    <property type="entry name" value="PknB_PASTA_kin"/>
    <property type="match status" value="1"/>
</dbReference>
<sequence length="642" mass="71222">MLSRTLVKRYEIIELIGRGGMAYVYKARDLKLNRYVAVKVLREEYTENEQFIKKFDRESQAVACLSHPNIVSVYDVGVQDNIYFIIMEYVDGITLKQYLMRKGRLEYAEATKFVMDISNALRCAHENKIIHRDIKPHNILLTRDLVPKVADFGIARAITSSTVTMTNQTMGSVHYISPEQARGGFVDERSDLYSLGILYYELLTGKLPFDEENTVTIAIKHIQEEIVPPKVLEPRIPDAVNNIVIKLTQKKPADRYQNTDELMEDLEIILENSNPSHNDGHGHGNGRNDTQIVREGLFHVENTGSHKTIPADQDEEDDEYYYETPQEVAARKKKRNIILISVFAAIAIIVMGITVYGYFTGKTVQVPDIKGKTVVEATATLEKLKLTLEVEKEVYNSEVAAGLIITQNPESGKELENGKTVKVTVSRGTKTASIPDVVGMSESEAVTAIEAANFVVGEIIREYNNDYNADIVFEMNPEAKTTVNEGTKITIYVSKGEDLVTVPNIVGQTETDARSSISNAGLTTGTVSYESSTDYAQGMVIRQSPAEGASVERSTAVTIIVSSGKVSTQKLTVKVSDYEKSTPPKSVKVKVVLYAADKSEKVVYEGVNMSNDTFSVNVEGVGRQVYEVFIDGTSAGSSYIDF</sequence>
<evidence type="ECO:0000256" key="10">
    <source>
        <dbReference type="SAM" id="Phobius"/>
    </source>
</evidence>
<keyword evidence="10" id="KW-0812">Transmembrane</keyword>
<proteinExistence type="predicted"/>
<comment type="catalytic activity">
    <reaction evidence="7">
        <text>L-threonyl-[protein] + ATP = O-phospho-L-threonyl-[protein] + ADP + H(+)</text>
        <dbReference type="Rhea" id="RHEA:46608"/>
        <dbReference type="Rhea" id="RHEA-COMP:11060"/>
        <dbReference type="Rhea" id="RHEA-COMP:11605"/>
        <dbReference type="ChEBI" id="CHEBI:15378"/>
        <dbReference type="ChEBI" id="CHEBI:30013"/>
        <dbReference type="ChEBI" id="CHEBI:30616"/>
        <dbReference type="ChEBI" id="CHEBI:61977"/>
        <dbReference type="ChEBI" id="CHEBI:456216"/>
        <dbReference type="EC" id="2.7.11.1"/>
    </reaction>
</comment>
<keyword evidence="2 13" id="KW-0723">Serine/threonine-protein kinase</keyword>
<evidence type="ECO:0000256" key="2">
    <source>
        <dbReference type="ARBA" id="ARBA00022527"/>
    </source>
</evidence>
<dbReference type="CDD" id="cd06577">
    <property type="entry name" value="PASTA_pknB"/>
    <property type="match status" value="3"/>
</dbReference>
<dbReference type="EMBL" id="LGYO01000033">
    <property type="protein sequence ID" value="KNZ41181.1"/>
    <property type="molecule type" value="Genomic_DNA"/>
</dbReference>
<evidence type="ECO:0000313" key="13">
    <source>
        <dbReference type="EMBL" id="KNZ41181.1"/>
    </source>
</evidence>
<evidence type="ECO:0000313" key="14">
    <source>
        <dbReference type="Proteomes" id="UP000036873"/>
    </source>
</evidence>
<dbReference type="Pfam" id="PF00069">
    <property type="entry name" value="Pkinase"/>
    <property type="match status" value="1"/>
</dbReference>
<dbReference type="Gene3D" id="1.10.510.10">
    <property type="entry name" value="Transferase(Phosphotransferase) domain 1"/>
    <property type="match status" value="1"/>
</dbReference>
<dbReference type="FunFam" id="1.10.510.10:FF:000021">
    <property type="entry name" value="Serine/threonine protein kinase"/>
    <property type="match status" value="1"/>
</dbReference>
<dbReference type="Proteomes" id="UP000036873">
    <property type="component" value="Unassembled WGS sequence"/>
</dbReference>